<evidence type="ECO:0000256" key="1">
    <source>
        <dbReference type="ARBA" id="ARBA00023002"/>
    </source>
</evidence>
<dbReference type="OrthoDB" id="9771883at2"/>
<dbReference type="Gene3D" id="1.10.1040.10">
    <property type="entry name" value="N-(1-d-carboxylethyl)-l-norvaline Dehydrogenase, domain 2"/>
    <property type="match status" value="1"/>
</dbReference>
<protein>
    <submittedName>
        <fullName evidence="5">3-hydroxyacyl-CoA dehydrogenase</fullName>
    </submittedName>
</protein>
<dbReference type="Pfam" id="PF00725">
    <property type="entry name" value="3HCDH"/>
    <property type="match status" value="1"/>
</dbReference>
<dbReference type="GO" id="GO:0070403">
    <property type="term" value="F:NAD+ binding"/>
    <property type="evidence" value="ECO:0007669"/>
    <property type="project" value="InterPro"/>
</dbReference>
<dbReference type="SUPFAM" id="SSF48179">
    <property type="entry name" value="6-phosphogluconate dehydrogenase C-terminal domain-like"/>
    <property type="match status" value="1"/>
</dbReference>
<dbReference type="PANTHER" id="PTHR48075:SF5">
    <property type="entry name" value="3-HYDROXYBUTYRYL-COA DEHYDROGENASE"/>
    <property type="match status" value="1"/>
</dbReference>
<accession>A0A286F7T5</accession>
<gene>
    <name evidence="5" type="ORF">SAMN06269250_0889</name>
</gene>
<dbReference type="InterPro" id="IPR008927">
    <property type="entry name" value="6-PGluconate_DH-like_C_sf"/>
</dbReference>
<evidence type="ECO:0000256" key="2">
    <source>
        <dbReference type="PIRSR" id="PIRSR000105-1"/>
    </source>
</evidence>
<feature type="site" description="Important for catalytic activity" evidence="2">
    <location>
        <position position="143"/>
    </location>
</feature>
<reference evidence="6" key="1">
    <citation type="submission" date="2017-09" db="EMBL/GenBank/DDBJ databases">
        <authorList>
            <person name="Varghese N."/>
            <person name="Submissions S."/>
        </authorList>
    </citation>
    <scope>NUCLEOTIDE SEQUENCE [LARGE SCALE GENOMIC DNA]</scope>
    <source>
        <strain evidence="6">DSM 29961</strain>
    </source>
</reference>
<dbReference type="InterPro" id="IPR006108">
    <property type="entry name" value="3HC_DH_C"/>
</dbReference>
<dbReference type="PANTHER" id="PTHR48075">
    <property type="entry name" value="3-HYDROXYACYL-COA DEHYDROGENASE FAMILY PROTEIN"/>
    <property type="match status" value="1"/>
</dbReference>
<sequence>MINSEPVQLPTTGILGSGQIGTASAVLAARAGHPVLLWTRSARKESAIRAQLTKLSTFCEEHMSKPTQPVGLIQIITDLNLLEAQSDVLLECIIEDMDEKVDLLSRLTLCREKNKLVLSATSGLSITEMARRSGLEQVLVGAHFWNPPYLIPLVEVIAGEQTPPQKVEQACNWLTMLGKRPIRCPDIPGFIGNRLMHALWREALALVDSGACSPADIDTMIKYTFALRLPALGPMENMDLVGLDLVNRVQSYLLPDLAVNTIPAHSLRDRLAAGQTGMEAGQGFYDWTVRDAADVIRQRDLTILHLLRRLGELPEKTDL</sequence>
<organism evidence="5 6">
    <name type="scientific">Spirosoma fluviale</name>
    <dbReference type="NCBI Taxonomy" id="1597977"/>
    <lineage>
        <taxon>Bacteria</taxon>
        <taxon>Pseudomonadati</taxon>
        <taxon>Bacteroidota</taxon>
        <taxon>Cytophagia</taxon>
        <taxon>Cytophagales</taxon>
        <taxon>Cytophagaceae</taxon>
        <taxon>Spirosoma</taxon>
    </lineage>
</organism>
<name>A0A286F7T5_9BACT</name>
<dbReference type="AlphaFoldDB" id="A0A286F7T5"/>
<dbReference type="SUPFAM" id="SSF51735">
    <property type="entry name" value="NAD(P)-binding Rossmann-fold domains"/>
    <property type="match status" value="1"/>
</dbReference>
<keyword evidence="1" id="KW-0560">Oxidoreductase</keyword>
<dbReference type="GO" id="GO:0008691">
    <property type="term" value="F:3-hydroxybutyryl-CoA dehydrogenase activity"/>
    <property type="evidence" value="ECO:0007669"/>
    <property type="project" value="TreeGrafter"/>
</dbReference>
<dbReference type="Pfam" id="PF02737">
    <property type="entry name" value="3HCDH_N"/>
    <property type="match status" value="1"/>
</dbReference>
<keyword evidence="6" id="KW-1185">Reference proteome</keyword>
<dbReference type="InterPro" id="IPR006176">
    <property type="entry name" value="3-OHacyl-CoA_DH_NAD-bd"/>
</dbReference>
<evidence type="ECO:0000313" key="5">
    <source>
        <dbReference type="EMBL" id="SOD79275.1"/>
    </source>
</evidence>
<evidence type="ECO:0000259" key="4">
    <source>
        <dbReference type="Pfam" id="PF02737"/>
    </source>
</evidence>
<dbReference type="Gene3D" id="3.40.50.720">
    <property type="entry name" value="NAD(P)-binding Rossmann-like Domain"/>
    <property type="match status" value="1"/>
</dbReference>
<proteinExistence type="predicted"/>
<dbReference type="InterPro" id="IPR022694">
    <property type="entry name" value="3-OHacyl-CoA_DH"/>
</dbReference>
<evidence type="ECO:0000313" key="6">
    <source>
        <dbReference type="Proteomes" id="UP000219452"/>
    </source>
</evidence>
<dbReference type="EMBL" id="OCNH01000001">
    <property type="protein sequence ID" value="SOD79275.1"/>
    <property type="molecule type" value="Genomic_DNA"/>
</dbReference>
<dbReference type="InterPro" id="IPR036291">
    <property type="entry name" value="NAD(P)-bd_dom_sf"/>
</dbReference>
<dbReference type="PIRSF" id="PIRSF000105">
    <property type="entry name" value="HCDH"/>
    <property type="match status" value="1"/>
</dbReference>
<evidence type="ECO:0000259" key="3">
    <source>
        <dbReference type="Pfam" id="PF00725"/>
    </source>
</evidence>
<dbReference type="GO" id="GO:0006635">
    <property type="term" value="P:fatty acid beta-oxidation"/>
    <property type="evidence" value="ECO:0007669"/>
    <property type="project" value="TreeGrafter"/>
</dbReference>
<dbReference type="Proteomes" id="UP000219452">
    <property type="component" value="Unassembled WGS sequence"/>
</dbReference>
<feature type="domain" description="3-hydroxyacyl-CoA dehydrogenase C-terminal" evidence="3">
    <location>
        <begin position="189"/>
        <end position="287"/>
    </location>
</feature>
<dbReference type="RefSeq" id="WP_097124563.1">
    <property type="nucleotide sequence ID" value="NZ_OCNH01000001.1"/>
</dbReference>
<dbReference type="InterPro" id="IPR013328">
    <property type="entry name" value="6PGD_dom2"/>
</dbReference>
<feature type="domain" description="3-hydroxyacyl-CoA dehydrogenase NAD binding" evidence="4">
    <location>
        <begin position="12"/>
        <end position="186"/>
    </location>
</feature>